<keyword evidence="4 5" id="KW-0975">Bacterial flagellum</keyword>
<evidence type="ECO:0000256" key="2">
    <source>
        <dbReference type="ARBA" id="ARBA00011255"/>
    </source>
</evidence>
<name>A0A517DX57_9FIRM</name>
<comment type="similarity">
    <text evidence="1 5">Belongs to the FliD family.</text>
</comment>
<dbReference type="Pfam" id="PF07195">
    <property type="entry name" value="FliD_C"/>
    <property type="match status" value="1"/>
</dbReference>
<evidence type="ECO:0000256" key="5">
    <source>
        <dbReference type="RuleBase" id="RU362066"/>
    </source>
</evidence>
<sequence length="613" mass="66437">MVMRTYGLSGSGMDVDQLVKDLMKARRASYDKVWQQKTQVEWKKKDFNTIYSLTEEFRNKTVSDFRKQSNLSPKLVTSMNDAVVSATANGEAANVSHSVIVDRLADGVKLSSSAGITGEGKLKTSLQAQFGYDEGTSFNLMINGKEITVDTSKSLNDVVTQINNAGIDLKANYDATLDRFYLYTNKTGAAANVDFSGTSAEGMDFLFAKLKLGSTGSLVDTSGLVSRTAAFDADELAKPVTGPLSFTVKTQAGTKTISLDAATSINDFLSQLNAEAGAGTAAVDANGRIVIKAGSINDEFTLEGDDAASKSFLADTLGLVSLSERGQNASLTLDGVKLEQASNTFTISGVSYNLKSVSYADTAGNPIPTTIEVKSDIDKTIATVKSFIETYNTYLSALNNELSEDKYRDFAPLTDEQKADMKESEIKAWEEKAKSGMLRRDPILTDMVNKLRLSFIEPIAGLSGKYQSAADIGIGTGSYVDDEGNFNSESSLKGKLYVKEDDLRKALEEDPDIVFKIFGTSGDTIATEGVANRVYEQMYGSLQKLQTEAGKANTTDTTSNLAKRLTDYEERLTTMTSRLANIESRYYTQFDAMEAALSKLSQQSLWLSQQLGS</sequence>
<dbReference type="InterPro" id="IPR040026">
    <property type="entry name" value="FliD"/>
</dbReference>
<keyword evidence="3" id="KW-0175">Coiled coil</keyword>
<accession>A0A517DX57</accession>
<evidence type="ECO:0000313" key="8">
    <source>
        <dbReference type="EMBL" id="QDR81941.1"/>
    </source>
</evidence>
<evidence type="ECO:0000259" key="7">
    <source>
        <dbReference type="Pfam" id="PF07195"/>
    </source>
</evidence>
<dbReference type="GO" id="GO:0007155">
    <property type="term" value="P:cell adhesion"/>
    <property type="evidence" value="ECO:0007669"/>
    <property type="project" value="InterPro"/>
</dbReference>
<dbReference type="KEGG" id="sted:SPTER_33610"/>
<proteinExistence type="inferred from homology"/>
<evidence type="ECO:0000256" key="3">
    <source>
        <dbReference type="ARBA" id="ARBA00023054"/>
    </source>
</evidence>
<dbReference type="GO" id="GO:0071973">
    <property type="term" value="P:bacterial-type flagellum-dependent cell motility"/>
    <property type="evidence" value="ECO:0007669"/>
    <property type="project" value="TreeGrafter"/>
</dbReference>
<feature type="domain" description="Flagellar hook-associated protein 2 C-terminal" evidence="7">
    <location>
        <begin position="326"/>
        <end position="601"/>
    </location>
</feature>
<keyword evidence="9" id="KW-1185">Reference proteome</keyword>
<evidence type="ECO:0000313" key="9">
    <source>
        <dbReference type="Proteomes" id="UP000320776"/>
    </source>
</evidence>
<evidence type="ECO:0000259" key="6">
    <source>
        <dbReference type="Pfam" id="PF02465"/>
    </source>
</evidence>
<dbReference type="Pfam" id="PF02465">
    <property type="entry name" value="FliD_N"/>
    <property type="match status" value="1"/>
</dbReference>
<protein>
    <recommendedName>
        <fullName evidence="5">Flagellar hook-associated protein 2</fullName>
        <shortName evidence="5">HAP2</shortName>
    </recommendedName>
    <alternativeName>
        <fullName evidence="5">Flagellar cap protein</fullName>
    </alternativeName>
</protein>
<dbReference type="Proteomes" id="UP000320776">
    <property type="component" value="Chromosome"/>
</dbReference>
<dbReference type="OrthoDB" id="9776025at2"/>
<dbReference type="EMBL" id="CP036259">
    <property type="protein sequence ID" value="QDR81941.1"/>
    <property type="molecule type" value="Genomic_DNA"/>
</dbReference>
<dbReference type="RefSeq" id="WP_144351371.1">
    <property type="nucleotide sequence ID" value="NZ_CP036259.1"/>
</dbReference>
<dbReference type="AlphaFoldDB" id="A0A517DX57"/>
<dbReference type="InterPro" id="IPR010809">
    <property type="entry name" value="FliD_C"/>
</dbReference>
<comment type="subcellular location">
    <subcellularLocation>
        <location evidence="5">Secreted</location>
    </subcellularLocation>
    <subcellularLocation>
        <location evidence="5">Bacterial flagellum</location>
    </subcellularLocation>
</comment>
<dbReference type="GO" id="GO:0009421">
    <property type="term" value="C:bacterial-type flagellum filament cap"/>
    <property type="evidence" value="ECO:0007669"/>
    <property type="project" value="InterPro"/>
</dbReference>
<comment type="subunit">
    <text evidence="2 5">Homopentamer.</text>
</comment>
<dbReference type="PANTHER" id="PTHR30288:SF0">
    <property type="entry name" value="FLAGELLAR HOOK-ASSOCIATED PROTEIN 2"/>
    <property type="match status" value="1"/>
</dbReference>
<keyword evidence="5" id="KW-0964">Secreted</keyword>
<comment type="function">
    <text evidence="5">Required for morphogenesis and for the elongation of the flagellar filament by facilitating polymerization of the flagellin monomers at the tip of growing filament. Forms a capping structure, which prevents flagellin subunits (transported through the central channel of the flagellum) from leaking out without polymerization at the distal end.</text>
</comment>
<organism evidence="8 9">
    <name type="scientific">Sporomusa termitida</name>
    <dbReference type="NCBI Taxonomy" id="2377"/>
    <lineage>
        <taxon>Bacteria</taxon>
        <taxon>Bacillati</taxon>
        <taxon>Bacillota</taxon>
        <taxon>Negativicutes</taxon>
        <taxon>Selenomonadales</taxon>
        <taxon>Sporomusaceae</taxon>
        <taxon>Sporomusa</taxon>
    </lineage>
</organism>
<reference evidence="8 9" key="1">
    <citation type="submission" date="2019-02" db="EMBL/GenBank/DDBJ databases">
        <title>Closed genome of Sporomusa termitida DSM 4440.</title>
        <authorList>
            <person name="Poehlein A."/>
            <person name="Daniel R."/>
        </authorList>
    </citation>
    <scope>NUCLEOTIDE SEQUENCE [LARGE SCALE GENOMIC DNA]</scope>
    <source>
        <strain evidence="8 9">DSM 4440</strain>
    </source>
</reference>
<feature type="domain" description="Flagellar hook-associated protein 2 N-terminal" evidence="6">
    <location>
        <begin position="11"/>
        <end position="106"/>
    </location>
</feature>
<dbReference type="InterPro" id="IPR003481">
    <property type="entry name" value="FliD_N"/>
</dbReference>
<gene>
    <name evidence="8" type="ORF">SPTER_33610</name>
</gene>
<evidence type="ECO:0000256" key="1">
    <source>
        <dbReference type="ARBA" id="ARBA00009764"/>
    </source>
</evidence>
<dbReference type="GO" id="GO:0009424">
    <property type="term" value="C:bacterial-type flagellum hook"/>
    <property type="evidence" value="ECO:0007669"/>
    <property type="project" value="UniProtKB-UniRule"/>
</dbReference>
<dbReference type="PANTHER" id="PTHR30288">
    <property type="entry name" value="FLAGELLAR CAP/ASSEMBLY PROTEIN FLID"/>
    <property type="match status" value="1"/>
</dbReference>
<dbReference type="GO" id="GO:0005576">
    <property type="term" value="C:extracellular region"/>
    <property type="evidence" value="ECO:0007669"/>
    <property type="project" value="UniProtKB-SubCell"/>
</dbReference>
<evidence type="ECO:0000256" key="4">
    <source>
        <dbReference type="ARBA" id="ARBA00023143"/>
    </source>
</evidence>